<dbReference type="InterPro" id="IPR036249">
    <property type="entry name" value="Thioredoxin-like_sf"/>
</dbReference>
<reference evidence="9 10" key="1">
    <citation type="submission" date="2019-03" db="EMBL/GenBank/DDBJ databases">
        <title>Genomic Encyclopedia of Type Strains, Phase IV (KMG-IV): sequencing the most valuable type-strain genomes for metagenomic binning, comparative biology and taxonomic classification.</title>
        <authorList>
            <person name="Goeker M."/>
        </authorList>
    </citation>
    <scope>NUCLEOTIDE SEQUENCE [LARGE SCALE GENOMIC DNA]</scope>
    <source>
        <strain evidence="9 10">DSM 101</strain>
    </source>
</reference>
<evidence type="ECO:0000256" key="6">
    <source>
        <dbReference type="ARBA" id="ARBA00023284"/>
    </source>
</evidence>
<dbReference type="PANTHER" id="PTHR45694:SF18">
    <property type="entry name" value="GLUTAREDOXIN-1-RELATED"/>
    <property type="match status" value="1"/>
</dbReference>
<dbReference type="PROSITE" id="PS00195">
    <property type="entry name" value="GLUTAREDOXIN_1"/>
    <property type="match status" value="1"/>
</dbReference>
<keyword evidence="6 7" id="KW-0676">Redox-active center</keyword>
<comment type="similarity">
    <text evidence="2 7">Belongs to the glutaredoxin family.</text>
</comment>
<evidence type="ECO:0000256" key="7">
    <source>
        <dbReference type="RuleBase" id="RU364065"/>
    </source>
</evidence>
<dbReference type="InterPro" id="IPR002109">
    <property type="entry name" value="Glutaredoxin"/>
</dbReference>
<organism evidence="9 10">
    <name type="scientific">Ancylobacter aquaticus</name>
    <dbReference type="NCBI Taxonomy" id="100"/>
    <lineage>
        <taxon>Bacteria</taxon>
        <taxon>Pseudomonadati</taxon>
        <taxon>Pseudomonadota</taxon>
        <taxon>Alphaproteobacteria</taxon>
        <taxon>Hyphomicrobiales</taxon>
        <taxon>Xanthobacteraceae</taxon>
        <taxon>Ancylobacter</taxon>
    </lineage>
</organism>
<proteinExistence type="inferred from homology"/>
<evidence type="ECO:0000259" key="8">
    <source>
        <dbReference type="Pfam" id="PF00462"/>
    </source>
</evidence>
<accession>A0A4R1H878</accession>
<protein>
    <recommendedName>
        <fullName evidence="7">Glutaredoxin</fullName>
    </recommendedName>
</protein>
<evidence type="ECO:0000256" key="1">
    <source>
        <dbReference type="ARBA" id="ARBA00002549"/>
    </source>
</evidence>
<dbReference type="Pfam" id="PF00462">
    <property type="entry name" value="Glutaredoxin"/>
    <property type="match status" value="1"/>
</dbReference>
<dbReference type="GO" id="GO:0015038">
    <property type="term" value="F:glutathione disulfide oxidoreductase activity"/>
    <property type="evidence" value="ECO:0007669"/>
    <property type="project" value="UniProtKB-UniRule"/>
</dbReference>
<keyword evidence="10" id="KW-1185">Reference proteome</keyword>
<evidence type="ECO:0000256" key="2">
    <source>
        <dbReference type="ARBA" id="ARBA00007787"/>
    </source>
</evidence>
<keyword evidence="7" id="KW-0963">Cytoplasm</keyword>
<dbReference type="Gene3D" id="3.40.30.10">
    <property type="entry name" value="Glutaredoxin"/>
    <property type="match status" value="1"/>
</dbReference>
<dbReference type="NCBIfam" id="TIGR02181">
    <property type="entry name" value="GRX_bact"/>
    <property type="match status" value="1"/>
</dbReference>
<evidence type="ECO:0000256" key="5">
    <source>
        <dbReference type="ARBA" id="ARBA00023157"/>
    </source>
</evidence>
<dbReference type="EMBL" id="SMFY01000007">
    <property type="protein sequence ID" value="TCK16691.1"/>
    <property type="molecule type" value="Genomic_DNA"/>
</dbReference>
<dbReference type="GO" id="GO:0034599">
    <property type="term" value="P:cellular response to oxidative stress"/>
    <property type="evidence" value="ECO:0007669"/>
    <property type="project" value="TreeGrafter"/>
</dbReference>
<sequence length="102" mass="10828">MKTREPAALADGGKDGSMAKIEIYTTYTCPYCHAAKTLLGRKGVDFSEVNVTGDPVARSCMSSRANGRTSVPQIFIGERHVGGCDDLYALEEAGELDALLAS</sequence>
<dbReference type="PRINTS" id="PR00160">
    <property type="entry name" value="GLUTAREDOXIN"/>
</dbReference>
<dbReference type="InterPro" id="IPR011767">
    <property type="entry name" value="GLR_AS"/>
</dbReference>
<dbReference type="SUPFAM" id="SSF52833">
    <property type="entry name" value="Thioredoxin-like"/>
    <property type="match status" value="1"/>
</dbReference>
<dbReference type="InterPro" id="IPR014025">
    <property type="entry name" value="Glutaredoxin_subgr"/>
</dbReference>
<dbReference type="GO" id="GO:0005737">
    <property type="term" value="C:cytoplasm"/>
    <property type="evidence" value="ECO:0007669"/>
    <property type="project" value="TreeGrafter"/>
</dbReference>
<dbReference type="GO" id="GO:0045454">
    <property type="term" value="P:cell redox homeostasis"/>
    <property type="evidence" value="ECO:0007669"/>
    <property type="project" value="InterPro"/>
</dbReference>
<comment type="function">
    <text evidence="1 7">Has a glutathione-disulfide oxidoreductase activity in the presence of NADPH and glutathione reductase. Reduces low molecular weight disulfides and proteins.</text>
</comment>
<gene>
    <name evidence="9" type="ORF">EV667_4466</name>
</gene>
<dbReference type="AlphaFoldDB" id="A0A4R1H878"/>
<dbReference type="Proteomes" id="UP000295030">
    <property type="component" value="Unassembled WGS sequence"/>
</dbReference>
<keyword evidence="3 7" id="KW-0813">Transport</keyword>
<dbReference type="CDD" id="cd03418">
    <property type="entry name" value="GRX_GRXb_1_3_like"/>
    <property type="match status" value="1"/>
</dbReference>
<dbReference type="FunFam" id="3.40.30.10:FF:000018">
    <property type="entry name" value="Glutaredoxin"/>
    <property type="match status" value="1"/>
</dbReference>
<feature type="domain" description="Glutaredoxin" evidence="8">
    <location>
        <begin position="21"/>
        <end position="81"/>
    </location>
</feature>
<dbReference type="InterPro" id="IPR011900">
    <property type="entry name" value="GRX_bact"/>
</dbReference>
<dbReference type="PANTHER" id="PTHR45694">
    <property type="entry name" value="GLUTAREDOXIN 2"/>
    <property type="match status" value="1"/>
</dbReference>
<evidence type="ECO:0000256" key="4">
    <source>
        <dbReference type="ARBA" id="ARBA00022982"/>
    </source>
</evidence>
<evidence type="ECO:0000313" key="9">
    <source>
        <dbReference type="EMBL" id="TCK16691.1"/>
    </source>
</evidence>
<comment type="caution">
    <text evidence="9">The sequence shown here is derived from an EMBL/GenBank/DDBJ whole genome shotgun (WGS) entry which is preliminary data.</text>
</comment>
<evidence type="ECO:0000313" key="10">
    <source>
        <dbReference type="Proteomes" id="UP000295030"/>
    </source>
</evidence>
<name>A0A4R1H878_ANCAQ</name>
<evidence type="ECO:0000256" key="3">
    <source>
        <dbReference type="ARBA" id="ARBA00022448"/>
    </source>
</evidence>
<keyword evidence="4 7" id="KW-0249">Electron transport</keyword>
<keyword evidence="5" id="KW-1015">Disulfide bond</keyword>
<dbReference type="PROSITE" id="PS51354">
    <property type="entry name" value="GLUTAREDOXIN_2"/>
    <property type="match status" value="1"/>
</dbReference>